<organism evidence="1">
    <name type="scientific">marine metagenome</name>
    <dbReference type="NCBI Taxonomy" id="408172"/>
    <lineage>
        <taxon>unclassified sequences</taxon>
        <taxon>metagenomes</taxon>
        <taxon>ecological metagenomes</taxon>
    </lineage>
</organism>
<protein>
    <submittedName>
        <fullName evidence="1">Uncharacterized protein</fullName>
    </submittedName>
</protein>
<evidence type="ECO:0000313" key="1">
    <source>
        <dbReference type="EMBL" id="SVA81090.1"/>
    </source>
</evidence>
<accession>A0A381YVV7</accession>
<proteinExistence type="predicted"/>
<reference evidence="1" key="1">
    <citation type="submission" date="2018-05" db="EMBL/GenBank/DDBJ databases">
        <authorList>
            <person name="Lanie J.A."/>
            <person name="Ng W.-L."/>
            <person name="Kazmierczak K.M."/>
            <person name="Andrzejewski T.M."/>
            <person name="Davidsen T.M."/>
            <person name="Wayne K.J."/>
            <person name="Tettelin H."/>
            <person name="Glass J.I."/>
            <person name="Rusch D."/>
            <person name="Podicherti R."/>
            <person name="Tsui H.-C.T."/>
            <person name="Winkler M.E."/>
        </authorList>
    </citation>
    <scope>NUCLEOTIDE SEQUENCE</scope>
</reference>
<dbReference type="EMBL" id="UINC01019180">
    <property type="protein sequence ID" value="SVA81090.1"/>
    <property type="molecule type" value="Genomic_DNA"/>
</dbReference>
<sequence length="179" mass="19753">MFPTQLKISLKISIVVLLSSFLAGKDINDTKLQVDLIYTICGFIAADLVSQKLQKQINQIDQKVGKKIAGDIVGPCVMLLTKALLARNPINKKYLFKILCVVIGFTCYNVFIADKLNNSKIDDDVKEMISNVFKPSVMLMVSGYLENGENPFKSQVIRNALFTANGFMANTLVVKATGI</sequence>
<gene>
    <name evidence="1" type="ORF">METZ01_LOCUS133944</name>
</gene>
<dbReference type="AlphaFoldDB" id="A0A381YVV7"/>
<name>A0A381YVV7_9ZZZZ</name>